<name>V6DH33_9BACT</name>
<keyword evidence="4" id="KW-0675">Receptor</keyword>
<dbReference type="PANTHER" id="PTHR47235">
    <property type="entry name" value="BLR6548 PROTEIN"/>
    <property type="match status" value="1"/>
</dbReference>
<dbReference type="InterPro" id="IPR029052">
    <property type="entry name" value="Metallo-depent_PP-like"/>
</dbReference>
<keyword evidence="5" id="KW-1185">Reference proteome</keyword>
<reference evidence="4 5" key="1">
    <citation type="journal article" date="2015" name="Biol. Direct">
        <title>Babela massiliensis, a representative of a widespread bacterial phylum with unusual adaptations to parasitism in amoebae.</title>
        <authorList>
            <person name="Pagnier I."/>
            <person name="Yutin N."/>
            <person name="Croce O."/>
            <person name="Makarova K.S."/>
            <person name="Wolf Y.I."/>
            <person name="Benamar S."/>
            <person name="Raoult D."/>
            <person name="Koonin E.V."/>
            <person name="La Scola B."/>
        </authorList>
    </citation>
    <scope>NUCLEOTIDE SEQUENCE [LARGE SCALE GENOMIC DNA]</scope>
    <source>
        <strain evidence="5">BABL1</strain>
    </source>
</reference>
<accession>V6DH33</accession>
<dbReference type="STRING" id="673862.BABL1_gene_143"/>
<dbReference type="SUPFAM" id="SSF53822">
    <property type="entry name" value="Periplasmic binding protein-like I"/>
    <property type="match status" value="1"/>
</dbReference>
<comment type="similarity">
    <text evidence="1">Belongs to the leucine-binding protein family.</text>
</comment>
<dbReference type="RefSeq" id="WP_023792675.1">
    <property type="nucleotide sequence ID" value="NC_023003.1"/>
</dbReference>
<protein>
    <submittedName>
        <fullName evidence="4">Protein phosphatase fused to extracellular ligand binding receptor</fullName>
    </submittedName>
</protein>
<gene>
    <name evidence="4" type="ORF">BABL1_gene_143</name>
</gene>
<dbReference type="eggNOG" id="COG0683">
    <property type="taxonomic scope" value="Bacteria"/>
</dbReference>
<dbReference type="Pfam" id="PF13458">
    <property type="entry name" value="Peripla_BP_6"/>
    <property type="match status" value="1"/>
</dbReference>
<dbReference type="Gene3D" id="3.60.21.10">
    <property type="match status" value="1"/>
</dbReference>
<evidence type="ECO:0000256" key="2">
    <source>
        <dbReference type="ARBA" id="ARBA00022729"/>
    </source>
</evidence>
<evidence type="ECO:0000313" key="4">
    <source>
        <dbReference type="EMBL" id="CDK30870.1"/>
    </source>
</evidence>
<dbReference type="Proteomes" id="UP000018769">
    <property type="component" value="Chromosome I"/>
</dbReference>
<dbReference type="PANTHER" id="PTHR47235:SF1">
    <property type="entry name" value="BLR6548 PROTEIN"/>
    <property type="match status" value="1"/>
</dbReference>
<organism evidence="4 5">
    <name type="scientific">Candidatus Babela massiliensis</name>
    <dbReference type="NCBI Taxonomy" id="673862"/>
    <lineage>
        <taxon>Bacteria</taxon>
        <taxon>Candidatus Babelota</taxon>
        <taxon>Candidatus Babeliae</taxon>
        <taxon>Candidatus Babeliales</taxon>
        <taxon>Candidatus Babeliaceae</taxon>
        <taxon>Candidatus Babela</taxon>
    </lineage>
</organism>
<dbReference type="HOGENOM" id="CLU_326982_0_0_7"/>
<evidence type="ECO:0000259" key="3">
    <source>
        <dbReference type="Pfam" id="PF13458"/>
    </source>
</evidence>
<evidence type="ECO:0000313" key="5">
    <source>
        <dbReference type="Proteomes" id="UP000018769"/>
    </source>
</evidence>
<dbReference type="InterPro" id="IPR028081">
    <property type="entry name" value="Leu-bd"/>
</dbReference>
<dbReference type="Gene3D" id="3.40.50.2300">
    <property type="match status" value="2"/>
</dbReference>
<evidence type="ECO:0000256" key="1">
    <source>
        <dbReference type="ARBA" id="ARBA00010062"/>
    </source>
</evidence>
<dbReference type="KEGG" id="dpb:BABL1_gene_143"/>
<keyword evidence="2" id="KW-0732">Signal</keyword>
<proteinExistence type="inferred from homology"/>
<feature type="domain" description="Leucine-binding protein" evidence="3">
    <location>
        <begin position="532"/>
        <end position="854"/>
    </location>
</feature>
<sequence>MKLNNLKLLIIVFSFFNRLFSFVNLDQAREYSLYYPEFPKFDSKVEEGDFSTFYRSLVQSRWKKFLIKLGFESKPIWNYSDFASILKRVTQICSNRLKKHTDKDFYNLLEVDENSQIILWGDLEAGFHSFVRDLTYLLDRHIIDNEFKLIVPDTYLVFNGNVIGRGPYPIETLTLILKLIEVNPDKIFYIRGHQEEIHVWPEMSLEKQIKILTSDITYIDINCFFNTLPIGLLVNLKNDVKDIIKISYFGLDKITDYIDDLVVIDSEAQSRGNMNSYLAKAYIQGQLTYNFHDINLTNKVPNFSCAEGLYRLANINNTIVWSTKSSPIQFYRMNYKFSYDSFVTLNFGSSIKDTSISLYFSSESNNFELSAIYNLINGELLAKGQSALERLPYYSKNFHLLDKQQLIKRLNFIDKKVDFVQDRLNYLESKLEADLKNIEVKNKVIKDLNFDNSLIDKLLNQNFENQEDIYSSVMALIDNFDVAVTRLEHIEQLIGANNLILKEDLKRVVHIEQPKGKIILGSSAALTRTAKGVGVPICQGLSLSISDLNHLGGINGNFIELVFLDDKYIPYLFEKNIRDIFYKYETNLLLFPEGSTNILHVLNFINDNNMFIFFSKSGSSFLRDTKLKNVINFRASFIDEGKVLVDHVLKHHSNANFLFFYQDDAFGLDVLQGAKSILDKNSIKNWTEVLYRTGTSNLKEAAIKIKQANPDTIGLFVLGPTAVEIIRELGVEFLANKTVFGVSAIADDVTRNVLKNMGVNLLLSQLVPCPESSDLEIVKEYRKKLSYYGYEPNAFSLEAYIAASIFFDQVSKIDLPITGEKIMNQIEKLKNYNFKGLKLNFNLATRSLNNSIWLKNIDGKCIEKNIEDLEEYKEVAIFNR</sequence>
<dbReference type="SUPFAM" id="SSF56300">
    <property type="entry name" value="Metallo-dependent phosphatases"/>
    <property type="match status" value="1"/>
</dbReference>
<dbReference type="EMBL" id="HG793133">
    <property type="protein sequence ID" value="CDK30870.1"/>
    <property type="molecule type" value="Genomic_DNA"/>
</dbReference>
<dbReference type="OrthoDB" id="9802022at2"/>
<dbReference type="AlphaFoldDB" id="V6DH33"/>
<dbReference type="InterPro" id="IPR028082">
    <property type="entry name" value="Peripla_BP_I"/>
</dbReference>